<reference evidence="2" key="1">
    <citation type="journal article" date="2015" name="Nature">
        <title>Complex archaea that bridge the gap between prokaryotes and eukaryotes.</title>
        <authorList>
            <person name="Spang A."/>
            <person name="Saw J.H."/>
            <person name="Jorgensen S.L."/>
            <person name="Zaremba-Niedzwiedzka K."/>
            <person name="Martijn J."/>
            <person name="Lind A.E."/>
            <person name="van Eijk R."/>
            <person name="Schleper C."/>
            <person name="Guy L."/>
            <person name="Ettema T.J."/>
        </authorList>
    </citation>
    <scope>NUCLEOTIDE SEQUENCE</scope>
</reference>
<dbReference type="InterPro" id="IPR029063">
    <property type="entry name" value="SAM-dependent_MTases_sf"/>
</dbReference>
<sequence length="146" mass="17240">MKLNIGCGKLHKKGYVNIDMQAPADVICNIGKDRLPYEDNSVELVEADNLMEHFDNDEFMFAMNEVFRVVQKGGVFWWKVPDAENWPDAAFGDPTHKRFFFPRSFLYMDLATQQWKNYGRHYGFQGWTLRKLETDKRFFTCELVKP</sequence>
<protein>
    <recommendedName>
        <fullName evidence="1">Methyltransferase type 11 domain-containing protein</fullName>
    </recommendedName>
</protein>
<evidence type="ECO:0000259" key="1">
    <source>
        <dbReference type="Pfam" id="PF08241"/>
    </source>
</evidence>
<feature type="domain" description="Methyltransferase type 11" evidence="1">
    <location>
        <begin position="34"/>
        <end position="77"/>
    </location>
</feature>
<accession>A0A0F9XB69</accession>
<dbReference type="GO" id="GO:0008757">
    <property type="term" value="F:S-adenosylmethionine-dependent methyltransferase activity"/>
    <property type="evidence" value="ECO:0007669"/>
    <property type="project" value="InterPro"/>
</dbReference>
<dbReference type="EMBL" id="LAZR01000125">
    <property type="protein sequence ID" value="KKN88898.1"/>
    <property type="molecule type" value="Genomic_DNA"/>
</dbReference>
<organism evidence="2">
    <name type="scientific">marine sediment metagenome</name>
    <dbReference type="NCBI Taxonomy" id="412755"/>
    <lineage>
        <taxon>unclassified sequences</taxon>
        <taxon>metagenomes</taxon>
        <taxon>ecological metagenomes</taxon>
    </lineage>
</organism>
<name>A0A0F9XB69_9ZZZZ</name>
<dbReference type="SUPFAM" id="SSF53335">
    <property type="entry name" value="S-adenosyl-L-methionine-dependent methyltransferases"/>
    <property type="match status" value="1"/>
</dbReference>
<proteinExistence type="predicted"/>
<dbReference type="InterPro" id="IPR013216">
    <property type="entry name" value="Methyltransf_11"/>
</dbReference>
<evidence type="ECO:0000313" key="2">
    <source>
        <dbReference type="EMBL" id="KKN88898.1"/>
    </source>
</evidence>
<dbReference type="AlphaFoldDB" id="A0A0F9XB69"/>
<dbReference type="Pfam" id="PF08241">
    <property type="entry name" value="Methyltransf_11"/>
    <property type="match status" value="1"/>
</dbReference>
<dbReference type="Gene3D" id="3.40.50.150">
    <property type="entry name" value="Vaccinia Virus protein VP39"/>
    <property type="match status" value="1"/>
</dbReference>
<gene>
    <name evidence="2" type="ORF">LCGC14_0245050</name>
</gene>
<comment type="caution">
    <text evidence="2">The sequence shown here is derived from an EMBL/GenBank/DDBJ whole genome shotgun (WGS) entry which is preliminary data.</text>
</comment>